<sequence>MDDLPPSLVLEILNRLADSADLARCRVASKSLNFLSREVRSVNLFCSLDRYLKSRAVETRLLVMPFKVILKSLMNDFVALDSVSIGVEKSLGRISYEHDDVEDWSDDLFLTDVGFAREWLPAIGRGLTSLSIVDFWVQSCWRQSKILALITLCCGNLQELELKNAWLSVDGLNRLNSLKCLTLEFIRLDDEDLSEVNYNFPHLEILNLIGVGGLNEPKIHLSHLKTCRWTVSNAPVSLSICAPSLSKLELKCVKPKSLIIQTPLLSDFHFCLQDASGLQVNEFPCLRKLQLHFPCLYSLITTFSSARTIKELTLNTMQRAESVESVKLCLDTLFAIFPNLSFLKLGPGVFSEAETCYQAEGLDGRIGMRDLKRLHASLETYKIELKLPFIIPILEKCTDSLDMELLIYHNADSHLAGGIMSKRAIFARSLLLILGSRKTVVAAAAAEQFEKRSSHFARVSGCCELHPFDQSGAAVEGRDRSNQMG</sequence>
<dbReference type="Proteomes" id="UP000685013">
    <property type="component" value="Chromosome 18"/>
</dbReference>
<evidence type="ECO:0000313" key="1">
    <source>
        <dbReference type="EMBL" id="KAG6573780.1"/>
    </source>
</evidence>
<gene>
    <name evidence="1" type="ORF">SDJN03_27667</name>
</gene>
<protein>
    <submittedName>
        <fullName evidence="1">F-box/LRR-repeat protein</fullName>
    </submittedName>
</protein>
<dbReference type="PANTHER" id="PTHR31215">
    <property type="entry name" value="OS05G0510400 PROTEIN-RELATED"/>
    <property type="match status" value="1"/>
</dbReference>
<evidence type="ECO:0000313" key="2">
    <source>
        <dbReference type="Proteomes" id="UP000685013"/>
    </source>
</evidence>
<accession>A0AAV6M240</accession>
<comment type="caution">
    <text evidence="1">The sequence shown here is derived from an EMBL/GenBank/DDBJ whole genome shotgun (WGS) entry which is preliminary data.</text>
</comment>
<keyword evidence="2" id="KW-1185">Reference proteome</keyword>
<name>A0AAV6M240_9ROSI</name>
<proteinExistence type="predicted"/>
<dbReference type="InterPro" id="IPR044809">
    <property type="entry name" value="AUF1-like"/>
</dbReference>
<dbReference type="EMBL" id="JAGKQH010000018">
    <property type="protein sequence ID" value="KAG6573780.1"/>
    <property type="molecule type" value="Genomic_DNA"/>
</dbReference>
<organism evidence="1 2">
    <name type="scientific">Cucurbita argyrosperma subsp. sororia</name>
    <dbReference type="NCBI Taxonomy" id="37648"/>
    <lineage>
        <taxon>Eukaryota</taxon>
        <taxon>Viridiplantae</taxon>
        <taxon>Streptophyta</taxon>
        <taxon>Embryophyta</taxon>
        <taxon>Tracheophyta</taxon>
        <taxon>Spermatophyta</taxon>
        <taxon>Magnoliopsida</taxon>
        <taxon>eudicotyledons</taxon>
        <taxon>Gunneridae</taxon>
        <taxon>Pentapetalae</taxon>
        <taxon>rosids</taxon>
        <taxon>fabids</taxon>
        <taxon>Cucurbitales</taxon>
        <taxon>Cucurbitaceae</taxon>
        <taxon>Cucurbiteae</taxon>
        <taxon>Cucurbita</taxon>
    </lineage>
</organism>
<reference evidence="1 2" key="1">
    <citation type="journal article" date="2021" name="Hortic Res">
        <title>The domestication of Cucurbita argyrosperma as revealed by the genome of its wild relative.</title>
        <authorList>
            <person name="Barrera-Redondo J."/>
            <person name="Sanchez-de la Vega G."/>
            <person name="Aguirre-Liguori J.A."/>
            <person name="Castellanos-Morales G."/>
            <person name="Gutierrez-Guerrero Y.T."/>
            <person name="Aguirre-Dugua X."/>
            <person name="Aguirre-Planter E."/>
            <person name="Tenaillon M.I."/>
            <person name="Lira-Saade R."/>
            <person name="Eguiarte L.E."/>
        </authorList>
    </citation>
    <scope>NUCLEOTIDE SEQUENCE [LARGE SCALE GENOMIC DNA]</scope>
    <source>
        <strain evidence="1">JBR-2021</strain>
    </source>
</reference>
<dbReference type="AlphaFoldDB" id="A0AAV6M240"/>
<feature type="non-terminal residue" evidence="1">
    <location>
        <position position="1"/>
    </location>
</feature>